<protein>
    <submittedName>
        <fullName evidence="1">Uncharacterized protein</fullName>
    </submittedName>
</protein>
<accession>A0AAV4JXQ2</accession>
<name>A0AAV4JXQ2_9GAST</name>
<reference evidence="1 2" key="1">
    <citation type="journal article" date="2021" name="Elife">
        <title>Chloroplast acquisition without the gene transfer in kleptoplastic sea slugs, Plakobranchus ocellatus.</title>
        <authorList>
            <person name="Maeda T."/>
            <person name="Takahashi S."/>
            <person name="Yoshida T."/>
            <person name="Shimamura S."/>
            <person name="Takaki Y."/>
            <person name="Nagai Y."/>
            <person name="Toyoda A."/>
            <person name="Suzuki Y."/>
            <person name="Arimoto A."/>
            <person name="Ishii H."/>
            <person name="Satoh N."/>
            <person name="Nishiyama T."/>
            <person name="Hasebe M."/>
            <person name="Maruyama T."/>
            <person name="Minagawa J."/>
            <person name="Obokata J."/>
            <person name="Shigenobu S."/>
        </authorList>
    </citation>
    <scope>NUCLEOTIDE SEQUENCE [LARGE SCALE GENOMIC DNA]</scope>
</reference>
<dbReference type="Proteomes" id="UP000762676">
    <property type="component" value="Unassembled WGS sequence"/>
</dbReference>
<keyword evidence="2" id="KW-1185">Reference proteome</keyword>
<dbReference type="AlphaFoldDB" id="A0AAV4JXQ2"/>
<evidence type="ECO:0000313" key="1">
    <source>
        <dbReference type="EMBL" id="GFS27484.1"/>
    </source>
</evidence>
<sequence>MDKTDELRDKQTRDAYFGRTMREVLDNVKSLFATTPSYKLKMMVTHDPCGGVDDDDGDWCGNSNCTGGYGANYLCDINVALVLNQRDISANWLALCNGLQHNQILCATGPLRGTKPMTEELQDG</sequence>
<dbReference type="EMBL" id="BMAT01010524">
    <property type="protein sequence ID" value="GFS27484.1"/>
    <property type="molecule type" value="Genomic_DNA"/>
</dbReference>
<organism evidence="1 2">
    <name type="scientific">Elysia marginata</name>
    <dbReference type="NCBI Taxonomy" id="1093978"/>
    <lineage>
        <taxon>Eukaryota</taxon>
        <taxon>Metazoa</taxon>
        <taxon>Spiralia</taxon>
        <taxon>Lophotrochozoa</taxon>
        <taxon>Mollusca</taxon>
        <taxon>Gastropoda</taxon>
        <taxon>Heterobranchia</taxon>
        <taxon>Euthyneura</taxon>
        <taxon>Panpulmonata</taxon>
        <taxon>Sacoglossa</taxon>
        <taxon>Placobranchoidea</taxon>
        <taxon>Plakobranchidae</taxon>
        <taxon>Elysia</taxon>
    </lineage>
</organism>
<gene>
    <name evidence="1" type="ORF">ElyMa_005273900</name>
</gene>
<evidence type="ECO:0000313" key="2">
    <source>
        <dbReference type="Proteomes" id="UP000762676"/>
    </source>
</evidence>
<proteinExistence type="predicted"/>
<comment type="caution">
    <text evidence="1">The sequence shown here is derived from an EMBL/GenBank/DDBJ whole genome shotgun (WGS) entry which is preliminary data.</text>
</comment>